<dbReference type="EMBL" id="CAJVPK010000215">
    <property type="protein sequence ID" value="CAG8475614.1"/>
    <property type="molecule type" value="Genomic_DNA"/>
</dbReference>
<gene>
    <name evidence="1" type="ORF">DEBURN_LOCUS3383</name>
</gene>
<keyword evidence="2" id="KW-1185">Reference proteome</keyword>
<protein>
    <submittedName>
        <fullName evidence="1">4632_t:CDS:1</fullName>
    </submittedName>
</protein>
<sequence length="107" mass="12438">MGQIEYDEKFKDGAVMETFEETELIIDREKHGSYKLFSEESKESELSERISETQEDEAAANLRDENTRYLQANEVDWRSGNHNGILPEGIWKRLVTATGNIYHVQIQ</sequence>
<dbReference type="AlphaFoldDB" id="A0A9N8Z833"/>
<reference evidence="1" key="1">
    <citation type="submission" date="2021-06" db="EMBL/GenBank/DDBJ databases">
        <authorList>
            <person name="Kallberg Y."/>
            <person name="Tangrot J."/>
            <person name="Rosling A."/>
        </authorList>
    </citation>
    <scope>NUCLEOTIDE SEQUENCE</scope>
    <source>
        <strain evidence="1">AZ414A</strain>
    </source>
</reference>
<accession>A0A9N8Z833</accession>
<dbReference type="Proteomes" id="UP000789706">
    <property type="component" value="Unassembled WGS sequence"/>
</dbReference>
<organism evidence="1 2">
    <name type="scientific">Diversispora eburnea</name>
    <dbReference type="NCBI Taxonomy" id="1213867"/>
    <lineage>
        <taxon>Eukaryota</taxon>
        <taxon>Fungi</taxon>
        <taxon>Fungi incertae sedis</taxon>
        <taxon>Mucoromycota</taxon>
        <taxon>Glomeromycotina</taxon>
        <taxon>Glomeromycetes</taxon>
        <taxon>Diversisporales</taxon>
        <taxon>Diversisporaceae</taxon>
        <taxon>Diversispora</taxon>
    </lineage>
</organism>
<comment type="caution">
    <text evidence="1">The sequence shown here is derived from an EMBL/GenBank/DDBJ whole genome shotgun (WGS) entry which is preliminary data.</text>
</comment>
<name>A0A9N8Z833_9GLOM</name>
<proteinExistence type="predicted"/>
<evidence type="ECO:0000313" key="1">
    <source>
        <dbReference type="EMBL" id="CAG8475614.1"/>
    </source>
</evidence>
<evidence type="ECO:0000313" key="2">
    <source>
        <dbReference type="Proteomes" id="UP000789706"/>
    </source>
</evidence>